<proteinExistence type="inferred from homology"/>
<dbReference type="PANTHER" id="PTHR42865">
    <property type="entry name" value="PROTON/GLUTAMATE-ASPARTATE SYMPORTER"/>
    <property type="match status" value="1"/>
</dbReference>
<keyword evidence="5 7" id="KW-1133">Transmembrane helix</keyword>
<feature type="transmembrane region" description="Helical" evidence="7">
    <location>
        <begin position="492"/>
        <end position="521"/>
    </location>
</feature>
<dbReference type="GO" id="GO:0015293">
    <property type="term" value="F:symporter activity"/>
    <property type="evidence" value="ECO:0007669"/>
    <property type="project" value="UniProtKB-UniRule"/>
</dbReference>
<dbReference type="Gene3D" id="1.10.3860.10">
    <property type="entry name" value="Sodium:dicarboxylate symporter"/>
    <property type="match status" value="1"/>
</dbReference>
<comment type="similarity">
    <text evidence="7">Belongs to the dicarboxylate/amino acid:cation symporter (DAACS) (TC 2.A.23) family.</text>
</comment>
<evidence type="ECO:0000256" key="5">
    <source>
        <dbReference type="ARBA" id="ARBA00022989"/>
    </source>
</evidence>
<evidence type="ECO:0000256" key="3">
    <source>
        <dbReference type="ARBA" id="ARBA00022475"/>
    </source>
</evidence>
<keyword evidence="2 7" id="KW-0813">Transport</keyword>
<reference evidence="8 9" key="1">
    <citation type="journal article" date="2014" name="Genome Biol. Evol.">
        <title>The secreted proteins of Achlya hypogyna and Thraustotheca clavata identify the ancestral oomycete secretome and reveal gene acquisitions by horizontal gene transfer.</title>
        <authorList>
            <person name="Misner I."/>
            <person name="Blouin N."/>
            <person name="Leonard G."/>
            <person name="Richards T.A."/>
            <person name="Lane C.E."/>
        </authorList>
    </citation>
    <scope>NUCLEOTIDE SEQUENCE [LARGE SCALE GENOMIC DNA]</scope>
    <source>
        <strain evidence="8 9">ATCC 34112</strain>
    </source>
</reference>
<dbReference type="GO" id="GO:0005886">
    <property type="term" value="C:plasma membrane"/>
    <property type="evidence" value="ECO:0007669"/>
    <property type="project" value="UniProtKB-SubCell"/>
</dbReference>
<evidence type="ECO:0000256" key="7">
    <source>
        <dbReference type="RuleBase" id="RU361216"/>
    </source>
</evidence>
<organism evidence="8 9">
    <name type="scientific">Thraustotheca clavata</name>
    <dbReference type="NCBI Taxonomy" id="74557"/>
    <lineage>
        <taxon>Eukaryota</taxon>
        <taxon>Sar</taxon>
        <taxon>Stramenopiles</taxon>
        <taxon>Oomycota</taxon>
        <taxon>Saprolegniomycetes</taxon>
        <taxon>Saprolegniales</taxon>
        <taxon>Achlyaceae</taxon>
        <taxon>Thraustotheca</taxon>
    </lineage>
</organism>
<dbReference type="OrthoDB" id="5877963at2759"/>
<evidence type="ECO:0000256" key="6">
    <source>
        <dbReference type="ARBA" id="ARBA00023136"/>
    </source>
</evidence>
<dbReference type="STRING" id="74557.A0A1W0A417"/>
<evidence type="ECO:0000256" key="2">
    <source>
        <dbReference type="ARBA" id="ARBA00022448"/>
    </source>
</evidence>
<keyword evidence="6 7" id="KW-0472">Membrane</keyword>
<comment type="subcellular location">
    <subcellularLocation>
        <location evidence="1">Cell membrane</location>
        <topology evidence="1">Multi-pass membrane protein</topology>
    </subcellularLocation>
    <subcellularLocation>
        <location evidence="7">Membrane</location>
        <topology evidence="7">Multi-pass membrane protein</topology>
    </subcellularLocation>
</comment>
<keyword evidence="4 7" id="KW-0812">Transmembrane</keyword>
<name>A0A1W0A417_9STRA</name>
<comment type="caution">
    <text evidence="8">The sequence shown here is derived from an EMBL/GenBank/DDBJ whole genome shotgun (WGS) entry which is preliminary data.</text>
</comment>
<dbReference type="Proteomes" id="UP000243217">
    <property type="component" value="Unassembled WGS sequence"/>
</dbReference>
<feature type="transmembrane region" description="Helical" evidence="7">
    <location>
        <begin position="143"/>
        <end position="169"/>
    </location>
</feature>
<protein>
    <recommendedName>
        <fullName evidence="7">Amino acid transporter</fullName>
    </recommendedName>
</protein>
<keyword evidence="3" id="KW-1003">Cell membrane</keyword>
<feature type="transmembrane region" description="Helical" evidence="7">
    <location>
        <begin position="451"/>
        <end position="472"/>
    </location>
</feature>
<dbReference type="InterPro" id="IPR001991">
    <property type="entry name" value="Na-dicarboxylate_symporter"/>
</dbReference>
<feature type="transmembrane region" description="Helical" evidence="7">
    <location>
        <begin position="296"/>
        <end position="317"/>
    </location>
</feature>
<evidence type="ECO:0000256" key="4">
    <source>
        <dbReference type="ARBA" id="ARBA00022692"/>
    </source>
</evidence>
<dbReference type="PRINTS" id="PR00173">
    <property type="entry name" value="EDTRNSPORT"/>
</dbReference>
<dbReference type="AlphaFoldDB" id="A0A1W0A417"/>
<feature type="transmembrane region" description="Helical" evidence="7">
    <location>
        <begin position="380"/>
        <end position="406"/>
    </location>
</feature>
<dbReference type="InterPro" id="IPR036458">
    <property type="entry name" value="Na:dicarbo_symporter_sf"/>
</dbReference>
<dbReference type="Pfam" id="PF00375">
    <property type="entry name" value="SDF"/>
    <property type="match status" value="1"/>
</dbReference>
<evidence type="ECO:0000256" key="1">
    <source>
        <dbReference type="ARBA" id="ARBA00004651"/>
    </source>
</evidence>
<keyword evidence="7" id="KW-0769">Symport</keyword>
<feature type="transmembrane region" description="Helical" evidence="7">
    <location>
        <begin position="181"/>
        <end position="202"/>
    </location>
</feature>
<feature type="transmembrane region" description="Helical" evidence="7">
    <location>
        <begin position="102"/>
        <end position="123"/>
    </location>
</feature>
<keyword evidence="9" id="KW-1185">Reference proteome</keyword>
<evidence type="ECO:0000313" key="9">
    <source>
        <dbReference type="Proteomes" id="UP000243217"/>
    </source>
</evidence>
<dbReference type="PANTHER" id="PTHR42865:SF7">
    <property type="entry name" value="PROTON_GLUTAMATE-ASPARTATE SYMPORTER"/>
    <property type="match status" value="1"/>
</dbReference>
<dbReference type="SUPFAM" id="SSF118215">
    <property type="entry name" value="Proton glutamate symport protein"/>
    <property type="match status" value="1"/>
</dbReference>
<evidence type="ECO:0000313" key="8">
    <source>
        <dbReference type="EMBL" id="OQS05032.1"/>
    </source>
</evidence>
<accession>A0A1W0A417</accession>
<sequence>MDTFSFPMQNNGVVLFSAAGMASTRAERFQRISSYSQRNIKDSCRRPTTTSVARTDYTSDSRAEYELIEDGSISPILQEPPPPQEPPLQTEWRILSDSPANLIVSTWAIVISIILGVGLGLLVTNVEVLRTNLTRWIALPGELYVRALRCLVVPMVFVSIAVAVAEACILGKRAMLGVRTIGAFVISSFISTVVGMSIALAFRHFFVSTTTTATQVITTPILTLKCQNGLLLETFANGSVSCSGSPMSSINSTQFQVQDINNVLLASTDSLSKPVSITNHIIAILEMVVTENIFNAFVNGTLLSVIGFAIPLGFAIVRSHNTTNDSTMRTNPLLLVLRQTRDALAILLHALIRITPIAIVFLISGTISNFKANSSTLSQVLILITAYLTSSVLHSIIALPIIFFIFTRTNPYRFMKHILPAYAFAFGCASSVATIPVVLAGIEQSRIVSRSLAHIVIGLGTAINMNAAGLYYPIMMVFMTSMSAIDMSALQLFVVFIMSFLGSMGTAPVPSAGLVMLLTVWKTVLPDQPIPPAFALLVAIDFLIDRISTVVNVHGNAMIARILANHFDEATFLWSDDRQSSSA</sequence>
<feature type="transmembrane region" description="Helical" evidence="7">
    <location>
        <begin position="343"/>
        <end position="368"/>
    </location>
</feature>
<feature type="transmembrane region" description="Helical" evidence="7">
    <location>
        <begin position="418"/>
        <end position="439"/>
    </location>
</feature>
<gene>
    <name evidence="8" type="ORF">THRCLA_02771</name>
</gene>
<dbReference type="EMBL" id="JNBS01000514">
    <property type="protein sequence ID" value="OQS05032.1"/>
    <property type="molecule type" value="Genomic_DNA"/>
</dbReference>